<proteinExistence type="predicted"/>
<dbReference type="Proteomes" id="UP000440367">
    <property type="component" value="Unassembled WGS sequence"/>
</dbReference>
<evidence type="ECO:0008006" key="9">
    <source>
        <dbReference type="Google" id="ProtNLM"/>
    </source>
</evidence>
<dbReference type="PANTHER" id="PTHR11439:SF440">
    <property type="entry name" value="INTEGRASE CATALYTIC DOMAIN-CONTAINING PROTEIN"/>
    <property type="match status" value="1"/>
</dbReference>
<dbReference type="EMBL" id="QXFW01000647">
    <property type="protein sequence ID" value="KAE9006412.1"/>
    <property type="molecule type" value="Genomic_DNA"/>
</dbReference>
<evidence type="ECO:0000313" key="1">
    <source>
        <dbReference type="EMBL" id="KAE8939479.1"/>
    </source>
</evidence>
<dbReference type="AlphaFoldDB" id="A0A6A3YTC7"/>
<evidence type="ECO:0000313" key="7">
    <source>
        <dbReference type="Proteomes" id="UP000460718"/>
    </source>
</evidence>
<dbReference type="Proteomes" id="UP000460718">
    <property type="component" value="Unassembled WGS sequence"/>
</dbReference>
<accession>A0A6A3YTC7</accession>
<dbReference type="EMBL" id="QXGD01000831">
    <property type="protein sequence ID" value="KAE9223068.1"/>
    <property type="molecule type" value="Genomic_DNA"/>
</dbReference>
<gene>
    <name evidence="3" type="ORF">PF002_g15075</name>
    <name evidence="4" type="ORF">PF004_g11475</name>
    <name evidence="1" type="ORF">PF009_g10676</name>
    <name evidence="2" type="ORF">PF011_g11598</name>
</gene>
<evidence type="ECO:0000313" key="2">
    <source>
        <dbReference type="EMBL" id="KAE9006412.1"/>
    </source>
</evidence>
<protein>
    <recommendedName>
        <fullName evidence="9">Reverse transcriptase Ty1/copia-type domain-containing protein</fullName>
    </recommendedName>
</protein>
<dbReference type="EMBL" id="QXGF01000486">
    <property type="protein sequence ID" value="KAE8939479.1"/>
    <property type="molecule type" value="Genomic_DNA"/>
</dbReference>
<dbReference type="EMBL" id="QXGC01000629">
    <property type="protein sequence ID" value="KAE9227017.1"/>
    <property type="molecule type" value="Genomic_DNA"/>
</dbReference>
<dbReference type="Proteomes" id="UP000476176">
    <property type="component" value="Unassembled WGS sequence"/>
</dbReference>
<dbReference type="PANTHER" id="PTHR11439">
    <property type="entry name" value="GAG-POL-RELATED RETROTRANSPOSON"/>
    <property type="match status" value="1"/>
</dbReference>
<evidence type="ECO:0000313" key="8">
    <source>
        <dbReference type="Proteomes" id="UP000476176"/>
    </source>
</evidence>
<sequence>MIIAAKLSGDIREVKGALKNSIEMKELGPSTFILGMEIDHDEAAGTLMIKQTRYIDDVAERFGQQNVKLLDNPCASGMKLTNMQSPGTVKERAKMQSRPYRSLIGCLFHIAACARPDIVFVVTQLPRFFENPEQPHWRAAIRVLCYLKTTREHGITYSGESGNFTVQAYSNADWGTILMTGVPSRASW</sequence>
<name>A0A6A3YTC7_9STRA</name>
<dbReference type="Proteomes" id="UP000429523">
    <property type="component" value="Unassembled WGS sequence"/>
</dbReference>
<reference evidence="5 6" key="1">
    <citation type="submission" date="2018-08" db="EMBL/GenBank/DDBJ databases">
        <title>Genomic investigation of the strawberry pathogen Phytophthora fragariae indicates pathogenicity is determined by transcriptional variation in three key races.</title>
        <authorList>
            <person name="Adams T.M."/>
            <person name="Armitage A.D."/>
            <person name="Sobczyk M.K."/>
            <person name="Bates H.J."/>
            <person name="Dunwell J.M."/>
            <person name="Nellist C.F."/>
            <person name="Harrison R.J."/>
        </authorList>
    </citation>
    <scope>NUCLEOTIDE SEQUENCE [LARGE SCALE GENOMIC DNA]</scope>
    <source>
        <strain evidence="3 6">BC-1</strain>
        <strain evidence="4 8">BC-23</strain>
        <strain evidence="1 5">NOV-9</strain>
        <strain evidence="2 7">SCRP245</strain>
    </source>
</reference>
<evidence type="ECO:0000313" key="6">
    <source>
        <dbReference type="Proteomes" id="UP000440367"/>
    </source>
</evidence>
<evidence type="ECO:0000313" key="5">
    <source>
        <dbReference type="Proteomes" id="UP000429523"/>
    </source>
</evidence>
<organism evidence="3 6">
    <name type="scientific">Phytophthora fragariae</name>
    <dbReference type="NCBI Taxonomy" id="53985"/>
    <lineage>
        <taxon>Eukaryota</taxon>
        <taxon>Sar</taxon>
        <taxon>Stramenopiles</taxon>
        <taxon>Oomycota</taxon>
        <taxon>Peronosporomycetes</taxon>
        <taxon>Peronosporales</taxon>
        <taxon>Peronosporaceae</taxon>
        <taxon>Phytophthora</taxon>
    </lineage>
</organism>
<comment type="caution">
    <text evidence="3">The sequence shown here is derived from an EMBL/GenBank/DDBJ whole genome shotgun (WGS) entry which is preliminary data.</text>
</comment>
<evidence type="ECO:0000313" key="4">
    <source>
        <dbReference type="EMBL" id="KAE9227017.1"/>
    </source>
</evidence>
<evidence type="ECO:0000313" key="3">
    <source>
        <dbReference type="EMBL" id="KAE9223068.1"/>
    </source>
</evidence>